<feature type="region of interest" description="Disordered" evidence="1">
    <location>
        <begin position="1"/>
        <end position="29"/>
    </location>
</feature>
<protein>
    <recommendedName>
        <fullName evidence="4">SCP1.201-like deaminase</fullName>
    </recommendedName>
</protein>
<dbReference type="Proteomes" id="UP001257627">
    <property type="component" value="Unassembled WGS sequence"/>
</dbReference>
<evidence type="ECO:0000313" key="2">
    <source>
        <dbReference type="EMBL" id="MDU8995232.1"/>
    </source>
</evidence>
<dbReference type="EMBL" id="JARAKF010000001">
    <property type="protein sequence ID" value="MDU8995232.1"/>
    <property type="molecule type" value="Genomic_DNA"/>
</dbReference>
<keyword evidence="3" id="KW-1185">Reference proteome</keyword>
<reference evidence="2 3" key="1">
    <citation type="submission" date="2023-02" db="EMBL/GenBank/DDBJ databases">
        <authorList>
            <person name="Maleckis M."/>
        </authorList>
    </citation>
    <scope>NUCLEOTIDE SEQUENCE [LARGE SCALE GENOMIC DNA]</scope>
    <source>
        <strain evidence="2 3">P8-A2</strain>
    </source>
</reference>
<evidence type="ECO:0000313" key="3">
    <source>
        <dbReference type="Proteomes" id="UP001257627"/>
    </source>
</evidence>
<evidence type="ECO:0000256" key="1">
    <source>
        <dbReference type="SAM" id="MobiDB-lite"/>
    </source>
</evidence>
<gene>
    <name evidence="2" type="ORF">PU648_23305</name>
</gene>
<accession>A0ABU3UMT9</accession>
<organism evidence="2 3">
    <name type="scientific">Streptomyces mirabilis</name>
    <dbReference type="NCBI Taxonomy" id="68239"/>
    <lineage>
        <taxon>Bacteria</taxon>
        <taxon>Bacillati</taxon>
        <taxon>Actinomycetota</taxon>
        <taxon>Actinomycetes</taxon>
        <taxon>Kitasatosporales</taxon>
        <taxon>Streptomycetaceae</taxon>
        <taxon>Streptomyces</taxon>
    </lineage>
</organism>
<sequence>MRLNQLPADPGGGALGGQPDLASSPAEKRAAARAIELHIEPDTRKSGDWADGETGAAVKAFGPKDGHGWFTSGCLKKAHETWGEQVQNLMNRLASEKAALGSTNILLQSTDLGVRASVRGVSPIDEY</sequence>
<evidence type="ECO:0008006" key="4">
    <source>
        <dbReference type="Google" id="ProtNLM"/>
    </source>
</evidence>
<dbReference type="RefSeq" id="WP_186003117.1">
    <property type="nucleotide sequence ID" value="NZ_JARAKF010000001.1"/>
</dbReference>
<proteinExistence type="predicted"/>
<comment type="caution">
    <text evidence="2">The sequence shown here is derived from an EMBL/GenBank/DDBJ whole genome shotgun (WGS) entry which is preliminary data.</text>
</comment>
<name>A0ABU3UMT9_9ACTN</name>